<gene>
    <name evidence="2" type="ORF">PFY00_08230</name>
</gene>
<dbReference type="RefSeq" id="WP_271432055.1">
    <property type="nucleotide sequence ID" value="NZ_JAQIOY010000002.1"/>
</dbReference>
<dbReference type="Pfam" id="PF06282">
    <property type="entry name" value="DUF1036"/>
    <property type="match status" value="1"/>
</dbReference>
<dbReference type="Proteomes" id="UP001210720">
    <property type="component" value="Unassembled WGS sequence"/>
</dbReference>
<reference evidence="2 3" key="1">
    <citation type="submission" date="2023-01" db="EMBL/GenBank/DDBJ databases">
        <title>Thalassococcus onchidii sp. nov., isolated from a marine invertebrate from the South China Sea.</title>
        <authorList>
            <person name="Xu S."/>
            <person name="Liu Z."/>
            <person name="Xu Y."/>
        </authorList>
    </citation>
    <scope>NUCLEOTIDE SEQUENCE [LARGE SCALE GENOMIC DNA]</scope>
    <source>
        <strain evidence="2 3">KCTC 32084</strain>
    </source>
</reference>
<proteinExistence type="predicted"/>
<evidence type="ECO:0000313" key="3">
    <source>
        <dbReference type="Proteomes" id="UP001210720"/>
    </source>
</evidence>
<dbReference type="InterPro" id="IPR009380">
    <property type="entry name" value="DUF1036"/>
</dbReference>
<evidence type="ECO:0000313" key="2">
    <source>
        <dbReference type="EMBL" id="MDA7424708.1"/>
    </source>
</evidence>
<comment type="caution">
    <text evidence="2">The sequence shown here is derived from an EMBL/GenBank/DDBJ whole genome shotgun (WGS) entry which is preliminary data.</text>
</comment>
<feature type="signal peptide" evidence="1">
    <location>
        <begin position="1"/>
        <end position="23"/>
    </location>
</feature>
<keyword evidence="1" id="KW-0732">Signal</keyword>
<keyword evidence="3" id="KW-1185">Reference proteome</keyword>
<sequence>MAIFNTKAGLTLLLALCGTAATAELTICNEGPDRQSLAIGYEALGGVWTSEGWWGIDPGACKTVRSRALDKPDFFYRATTSGGAFDAPFAFCTASEAFTILGDKDCSERGYRRERFAKIDTDGARSYRLVLGANGALLGPRDPEEDIDYSDAPLQAFSTLQRGTLGEPLSQVGLFNGCTIEDGLEFCSFIAEGWRYHAYYGGGSGDEILNELQNWPLNTAVEFSGDLIGYGDITAEVALAMVLEQPGGDAFAAQRMMMQGLWRSQEDPRADMRILGSDVYEFYDGDLVSQQLMQLQSNCEGFEGLGQGFWRTELEQRDPWCLLIGRVSQDSLIFTNPLRGNQLVYARVE</sequence>
<feature type="chain" id="PRO_5045132351" evidence="1">
    <location>
        <begin position="24"/>
        <end position="349"/>
    </location>
</feature>
<protein>
    <submittedName>
        <fullName evidence="2">DUF1036 domain-containing protein</fullName>
    </submittedName>
</protein>
<accession>A0ABT4XS86</accession>
<organism evidence="2 3">
    <name type="scientific">Thalassococcus lentus</name>
    <dbReference type="NCBI Taxonomy" id="1210524"/>
    <lineage>
        <taxon>Bacteria</taxon>
        <taxon>Pseudomonadati</taxon>
        <taxon>Pseudomonadota</taxon>
        <taxon>Alphaproteobacteria</taxon>
        <taxon>Rhodobacterales</taxon>
        <taxon>Roseobacteraceae</taxon>
        <taxon>Thalassococcus</taxon>
    </lineage>
</organism>
<dbReference type="EMBL" id="JAQIOY010000002">
    <property type="protein sequence ID" value="MDA7424708.1"/>
    <property type="molecule type" value="Genomic_DNA"/>
</dbReference>
<name>A0ABT4XS86_9RHOB</name>
<evidence type="ECO:0000256" key="1">
    <source>
        <dbReference type="SAM" id="SignalP"/>
    </source>
</evidence>